<dbReference type="PROSITE" id="PS00056">
    <property type="entry name" value="RIBOSOMAL_S17"/>
    <property type="match status" value="1"/>
</dbReference>
<reference evidence="10" key="1">
    <citation type="journal article" date="2018" name="Adv. Bot. Res.">
        <title>Evolution of the Plastid Genomes in Diatoms.</title>
        <authorList>
            <person name="Yu M."/>
            <person name="Ashworth M.P."/>
            <person name="Hajrah N.H."/>
            <person name="Khiyami M.A."/>
            <person name="Sabir M.J."/>
            <person name="Alhebshi A.M."/>
            <person name="Al-Malki A.L."/>
            <person name="Sabir J.S.M."/>
            <person name="Theriot E.C."/>
            <person name="Jansen R.K."/>
        </authorList>
    </citation>
    <scope>NUCLEOTIDE SEQUENCE</scope>
</reference>
<dbReference type="NCBIfam" id="TIGR03635">
    <property type="entry name" value="uS17_bact"/>
    <property type="match status" value="1"/>
</dbReference>
<dbReference type="RefSeq" id="YP_009495889.1">
    <property type="nucleotide sequence ID" value="NC_037995.1"/>
</dbReference>
<dbReference type="NCBIfam" id="NF004123">
    <property type="entry name" value="PRK05610.1"/>
    <property type="match status" value="1"/>
</dbReference>
<evidence type="ECO:0000256" key="1">
    <source>
        <dbReference type="ARBA" id="ARBA00002932"/>
    </source>
</evidence>
<comment type="subcellular location">
    <subcellularLocation>
        <location evidence="8">Plastid</location>
        <location evidence="8">Chloroplast</location>
    </subcellularLocation>
</comment>
<accession>A0A2U9NMK6</accession>
<dbReference type="AlphaFoldDB" id="A0A2U9NMK6"/>
<comment type="subunit">
    <text evidence="8">Part of the 30S ribosomal subunit.</text>
</comment>
<dbReference type="GO" id="GO:0005739">
    <property type="term" value="C:mitochondrion"/>
    <property type="evidence" value="ECO:0007669"/>
    <property type="project" value="TreeGrafter"/>
</dbReference>
<dbReference type="GO" id="GO:0006412">
    <property type="term" value="P:translation"/>
    <property type="evidence" value="ECO:0007669"/>
    <property type="project" value="UniProtKB-UniRule"/>
</dbReference>
<keyword evidence="6 8" id="KW-0687">Ribonucleoprotein</keyword>
<keyword evidence="10" id="KW-0934">Plastid</keyword>
<dbReference type="GO" id="GO:0019843">
    <property type="term" value="F:rRNA binding"/>
    <property type="evidence" value="ECO:0007669"/>
    <property type="project" value="UniProtKB-UniRule"/>
</dbReference>
<gene>
    <name evidence="8 10" type="primary">rps17</name>
</gene>
<dbReference type="InterPro" id="IPR019979">
    <property type="entry name" value="Ribosomal_uS17_CS"/>
</dbReference>
<evidence type="ECO:0000256" key="6">
    <source>
        <dbReference type="ARBA" id="ARBA00023274"/>
    </source>
</evidence>
<evidence type="ECO:0000256" key="2">
    <source>
        <dbReference type="ARBA" id="ARBA00010254"/>
    </source>
</evidence>
<protein>
    <recommendedName>
        <fullName evidence="7 8">Small ribosomal subunit protein uS17c</fullName>
    </recommendedName>
</protein>
<proteinExistence type="inferred from homology"/>
<dbReference type="PRINTS" id="PR00973">
    <property type="entry name" value="RIBOSOMALS17"/>
</dbReference>
<evidence type="ECO:0000256" key="5">
    <source>
        <dbReference type="ARBA" id="ARBA00022980"/>
    </source>
</evidence>
<sequence>MPVKEQIGIVISNKMQKTIVVKIENRYPHPFYSKTVIKTKKYLAHDEQNECNIGDQVLLQECRPLSKKKRWKLSKVLSKSSLTS</sequence>
<dbReference type="GO" id="GO:0003735">
    <property type="term" value="F:structural constituent of ribosome"/>
    <property type="evidence" value="ECO:0007669"/>
    <property type="project" value="InterPro"/>
</dbReference>
<keyword evidence="10" id="KW-0150">Chloroplast</keyword>
<keyword evidence="3 8" id="KW-0699">rRNA-binding</keyword>
<comment type="function">
    <text evidence="1 8">One of the primary rRNA binding proteins, it binds specifically to the 5'-end of 16S ribosomal RNA.</text>
</comment>
<organism evidence="10">
    <name type="scientific">Plagiogramma staurophorum</name>
    <dbReference type="NCBI Taxonomy" id="1003089"/>
    <lineage>
        <taxon>Eukaryota</taxon>
        <taxon>Sar</taxon>
        <taxon>Stramenopiles</taxon>
        <taxon>Ochrophyta</taxon>
        <taxon>Bacillariophyta</taxon>
        <taxon>Mediophyceae</taxon>
        <taxon>Biddulphiophycidae</taxon>
        <taxon>Triceratiales</taxon>
        <taxon>Plagiogrammaceae</taxon>
        <taxon>Plagiogramma</taxon>
    </lineage>
</organism>
<dbReference type="SUPFAM" id="SSF50249">
    <property type="entry name" value="Nucleic acid-binding proteins"/>
    <property type="match status" value="1"/>
</dbReference>
<dbReference type="InterPro" id="IPR000266">
    <property type="entry name" value="Ribosomal_uS17"/>
</dbReference>
<dbReference type="HAMAP" id="MF_01345_B">
    <property type="entry name" value="Ribosomal_uS17_B"/>
    <property type="match status" value="1"/>
</dbReference>
<dbReference type="InterPro" id="IPR012340">
    <property type="entry name" value="NA-bd_OB-fold"/>
</dbReference>
<dbReference type="Pfam" id="PF00366">
    <property type="entry name" value="Ribosomal_S17"/>
    <property type="match status" value="1"/>
</dbReference>
<dbReference type="PANTHER" id="PTHR10744">
    <property type="entry name" value="40S RIBOSOMAL PROTEIN S11 FAMILY MEMBER"/>
    <property type="match status" value="1"/>
</dbReference>
<dbReference type="PANTHER" id="PTHR10744:SF1">
    <property type="entry name" value="SMALL RIBOSOMAL SUBUNIT PROTEIN US17M"/>
    <property type="match status" value="1"/>
</dbReference>
<dbReference type="EMBL" id="MG755792">
    <property type="protein sequence ID" value="AWT38328.1"/>
    <property type="molecule type" value="Genomic_DNA"/>
</dbReference>
<dbReference type="CDD" id="cd00364">
    <property type="entry name" value="Ribosomal_uS17"/>
    <property type="match status" value="1"/>
</dbReference>
<evidence type="ECO:0000256" key="8">
    <source>
        <dbReference type="HAMAP-Rule" id="MF_01345"/>
    </source>
</evidence>
<comment type="similarity">
    <text evidence="2 8 9">Belongs to the universal ribosomal protein uS17 family.</text>
</comment>
<evidence type="ECO:0000256" key="7">
    <source>
        <dbReference type="ARBA" id="ARBA00035251"/>
    </source>
</evidence>
<name>A0A2U9NMK6_9STRA</name>
<evidence type="ECO:0000256" key="3">
    <source>
        <dbReference type="ARBA" id="ARBA00022730"/>
    </source>
</evidence>
<dbReference type="GeneID" id="36958088"/>
<geneLocation type="chloroplast" evidence="10"/>
<evidence type="ECO:0000256" key="9">
    <source>
        <dbReference type="RuleBase" id="RU003872"/>
    </source>
</evidence>
<evidence type="ECO:0000313" key="10">
    <source>
        <dbReference type="EMBL" id="AWT38328.1"/>
    </source>
</evidence>
<dbReference type="Gene3D" id="2.40.50.140">
    <property type="entry name" value="Nucleic acid-binding proteins"/>
    <property type="match status" value="1"/>
</dbReference>
<dbReference type="GO" id="GO:0009507">
    <property type="term" value="C:chloroplast"/>
    <property type="evidence" value="ECO:0007669"/>
    <property type="project" value="UniProtKB-SubCell"/>
</dbReference>
<keyword evidence="4 8" id="KW-0694">RNA-binding</keyword>
<keyword evidence="5 8" id="KW-0689">Ribosomal protein</keyword>
<dbReference type="GO" id="GO:1990904">
    <property type="term" value="C:ribonucleoprotein complex"/>
    <property type="evidence" value="ECO:0007669"/>
    <property type="project" value="UniProtKB-KW"/>
</dbReference>
<dbReference type="GO" id="GO:0005840">
    <property type="term" value="C:ribosome"/>
    <property type="evidence" value="ECO:0007669"/>
    <property type="project" value="UniProtKB-KW"/>
</dbReference>
<dbReference type="InterPro" id="IPR019984">
    <property type="entry name" value="Ribosomal_uS17_bact/chlr"/>
</dbReference>
<evidence type="ECO:0000256" key="4">
    <source>
        <dbReference type="ARBA" id="ARBA00022884"/>
    </source>
</evidence>